<evidence type="ECO:0000256" key="5">
    <source>
        <dbReference type="ARBA" id="ARBA00024934"/>
    </source>
</evidence>
<protein>
    <recommendedName>
        <fullName evidence="3 6">Flagellar basal body rod protein FlgB</fullName>
    </recommendedName>
</protein>
<dbReference type="AlphaFoldDB" id="A0A1F5YCZ1"/>
<comment type="subunit">
    <text evidence="6">The basal body constitutes a major portion of the flagellar organelle and consists of a number of rings mounted on a central rod.</text>
</comment>
<evidence type="ECO:0000313" key="8">
    <source>
        <dbReference type="Proteomes" id="UP000176992"/>
    </source>
</evidence>
<comment type="subcellular location">
    <subcellularLocation>
        <location evidence="1 6">Bacterial flagellum basal body</location>
    </subcellularLocation>
</comment>
<dbReference type="GO" id="GO:0030694">
    <property type="term" value="C:bacterial-type flagellum basal body, rod"/>
    <property type="evidence" value="ECO:0007669"/>
    <property type="project" value="InterPro"/>
</dbReference>
<keyword evidence="7" id="KW-0966">Cell projection</keyword>
<dbReference type="GO" id="GO:0071973">
    <property type="term" value="P:bacterial-type flagellum-dependent cell motility"/>
    <property type="evidence" value="ECO:0007669"/>
    <property type="project" value="InterPro"/>
</dbReference>
<gene>
    <name evidence="7" type="ORF">A2Z86_04840</name>
</gene>
<evidence type="ECO:0000256" key="6">
    <source>
        <dbReference type="PIRNR" id="PIRNR002889"/>
    </source>
</evidence>
<dbReference type="EMBL" id="MFIV01000177">
    <property type="protein sequence ID" value="OGF98050.1"/>
    <property type="molecule type" value="Genomic_DNA"/>
</dbReference>
<comment type="caution">
    <text evidence="7">The sequence shown here is derived from an EMBL/GenBank/DDBJ whole genome shotgun (WGS) entry which is preliminary data.</text>
</comment>
<evidence type="ECO:0000256" key="1">
    <source>
        <dbReference type="ARBA" id="ARBA00004117"/>
    </source>
</evidence>
<sequence>MLNKFLFEQTKLPLLHKGLDTYALRQKASAHNIANVNTHGFQRMEVKFEDELRKALNIDRGMTGKMTSPGHFKIGAATLEQVEPQPYMPKDEDLHSGVNNVDIDEEMVRLAKAQLSFDFASRMTNRTFSALRSSIRGEVSS</sequence>
<proteinExistence type="inferred from homology"/>
<dbReference type="Proteomes" id="UP000176992">
    <property type="component" value="Unassembled WGS sequence"/>
</dbReference>
<keyword evidence="7" id="KW-0969">Cilium</keyword>
<dbReference type="PIRSF" id="PIRSF002889">
    <property type="entry name" value="Rod_FlgB"/>
    <property type="match status" value="1"/>
</dbReference>
<evidence type="ECO:0000313" key="7">
    <source>
        <dbReference type="EMBL" id="OGF98050.1"/>
    </source>
</evidence>
<name>A0A1F5YCZ1_9BACT</name>
<comment type="function">
    <text evidence="5 6">Structural component of flagellum, the bacterial motility apparatus. Part of the rod structure of flagellar basal body.</text>
</comment>
<reference evidence="7 8" key="1">
    <citation type="journal article" date="2016" name="Nat. Commun.">
        <title>Thousands of microbial genomes shed light on interconnected biogeochemical processes in an aquifer system.</title>
        <authorList>
            <person name="Anantharaman K."/>
            <person name="Brown C.T."/>
            <person name="Hug L.A."/>
            <person name="Sharon I."/>
            <person name="Castelle C.J."/>
            <person name="Probst A.J."/>
            <person name="Thomas B.C."/>
            <person name="Singh A."/>
            <person name="Wilkins M.J."/>
            <person name="Karaoz U."/>
            <person name="Brodie E.L."/>
            <person name="Williams K.H."/>
            <person name="Hubbard S.S."/>
            <person name="Banfield J.F."/>
        </authorList>
    </citation>
    <scope>NUCLEOTIDE SEQUENCE [LARGE SCALE GENOMIC DNA]</scope>
</reference>
<keyword evidence="4 6" id="KW-0975">Bacterial flagellum</keyword>
<dbReference type="InterPro" id="IPR006300">
    <property type="entry name" value="FlgB"/>
</dbReference>
<organism evidence="7 8">
    <name type="scientific">Candidatus Glassbacteria bacterium GWA2_58_10</name>
    <dbReference type="NCBI Taxonomy" id="1817865"/>
    <lineage>
        <taxon>Bacteria</taxon>
        <taxon>Candidatus Glassiibacteriota</taxon>
    </lineage>
</organism>
<comment type="similarity">
    <text evidence="2 6">Belongs to the flagella basal body rod proteins family.</text>
</comment>
<accession>A0A1F5YCZ1</accession>
<keyword evidence="7" id="KW-0282">Flagellum</keyword>
<evidence type="ECO:0000256" key="2">
    <source>
        <dbReference type="ARBA" id="ARBA00009677"/>
    </source>
</evidence>
<evidence type="ECO:0000256" key="4">
    <source>
        <dbReference type="ARBA" id="ARBA00023143"/>
    </source>
</evidence>
<dbReference type="NCBIfam" id="TIGR01396">
    <property type="entry name" value="FlgB"/>
    <property type="match status" value="1"/>
</dbReference>
<evidence type="ECO:0000256" key="3">
    <source>
        <dbReference type="ARBA" id="ARBA00014376"/>
    </source>
</evidence>